<accession>A0A1H7Z861</accession>
<dbReference type="PROSITE" id="PS51257">
    <property type="entry name" value="PROKAR_LIPOPROTEIN"/>
    <property type="match status" value="1"/>
</dbReference>
<dbReference type="PANTHER" id="PTHR45779:SF7">
    <property type="entry name" value="PEPTIDYLPROLYL ISOMERASE"/>
    <property type="match status" value="1"/>
</dbReference>
<name>A0A1H7Z861_STRJI</name>
<keyword evidence="6" id="KW-0732">Signal</keyword>
<keyword evidence="4 5" id="KW-0413">Isomerase</keyword>
<feature type="chain" id="PRO_5039631929" description="peptidylprolyl isomerase" evidence="6">
    <location>
        <begin position="20"/>
        <end position="348"/>
    </location>
</feature>
<dbReference type="InterPro" id="IPR001179">
    <property type="entry name" value="PPIase_FKBP_dom"/>
</dbReference>
<proteinExistence type="predicted"/>
<dbReference type="Gene3D" id="3.10.50.40">
    <property type="match status" value="2"/>
</dbReference>
<sequence length="348" mass="35135">MARTIGFATTLRITVRRLAAALLLAPALLLTGCGSSTKQQSSADAAATPCPSGSAAAAPMPTPAVVNDDAALPAVSGTFGQSIKITPAKGTPDGKFVVKTLSEGTGATVTKDDVVAFSFAGQNWAGKSFINSYEQGGGATVDNLHTTPMVPMFTQAMVGHKVGSRVEVVAPPGAGFGNAGYPKLGISCHDTLALVFDITEAVPSDAMAQGATLPVSADLPKVDVKAGGPATFTITDAQRDPKNLGVGVLIKGKGPVVKPGQNLIAQYTGATLKDGKVFDFSWKYGGASSFVIGAGQVIPGWDKGLVGQTVGSRVILSIPSAEAYGAQGNQGIPPNANLVFVVDILGAA</sequence>
<dbReference type="eggNOG" id="COG0545">
    <property type="taxonomic scope" value="Bacteria"/>
</dbReference>
<feature type="domain" description="PPIase FKBP-type" evidence="7">
    <location>
        <begin position="260"/>
        <end position="348"/>
    </location>
</feature>
<dbReference type="InterPro" id="IPR044609">
    <property type="entry name" value="FKBP2/11"/>
</dbReference>
<evidence type="ECO:0000313" key="9">
    <source>
        <dbReference type="Proteomes" id="UP000183015"/>
    </source>
</evidence>
<dbReference type="Proteomes" id="UP000183015">
    <property type="component" value="Unassembled WGS sequence"/>
</dbReference>
<organism evidence="8 9">
    <name type="scientific">Streptacidiphilus jiangxiensis</name>
    <dbReference type="NCBI Taxonomy" id="235985"/>
    <lineage>
        <taxon>Bacteria</taxon>
        <taxon>Bacillati</taxon>
        <taxon>Actinomycetota</taxon>
        <taxon>Actinomycetes</taxon>
        <taxon>Kitasatosporales</taxon>
        <taxon>Streptomycetaceae</taxon>
        <taxon>Streptacidiphilus</taxon>
    </lineage>
</organism>
<evidence type="ECO:0000256" key="1">
    <source>
        <dbReference type="ARBA" id="ARBA00000971"/>
    </source>
</evidence>
<gene>
    <name evidence="8" type="ORF">SAMN05414137_13345</name>
</gene>
<reference evidence="9" key="1">
    <citation type="submission" date="2016-10" db="EMBL/GenBank/DDBJ databases">
        <authorList>
            <person name="Varghese N."/>
        </authorList>
    </citation>
    <scope>NUCLEOTIDE SEQUENCE [LARGE SCALE GENOMIC DNA]</scope>
    <source>
        <strain evidence="9">DSM 45096 / BCRC 16803 / CGMCC 4.1857 / CIP 109030 / JCM 12277 / KCTC 19219 / NBRC 100920 / 33214</strain>
    </source>
</reference>
<dbReference type="AlphaFoldDB" id="A0A1H7Z861"/>
<dbReference type="PROSITE" id="PS50059">
    <property type="entry name" value="FKBP_PPIASE"/>
    <property type="match status" value="2"/>
</dbReference>
<dbReference type="EC" id="5.2.1.8" evidence="2 5"/>
<comment type="catalytic activity">
    <reaction evidence="1 5">
        <text>[protein]-peptidylproline (omega=180) = [protein]-peptidylproline (omega=0)</text>
        <dbReference type="Rhea" id="RHEA:16237"/>
        <dbReference type="Rhea" id="RHEA-COMP:10747"/>
        <dbReference type="Rhea" id="RHEA-COMP:10748"/>
        <dbReference type="ChEBI" id="CHEBI:83833"/>
        <dbReference type="ChEBI" id="CHEBI:83834"/>
        <dbReference type="EC" id="5.2.1.8"/>
    </reaction>
</comment>
<dbReference type="EMBL" id="FOAZ01000033">
    <property type="protein sequence ID" value="SEM54610.1"/>
    <property type="molecule type" value="Genomic_DNA"/>
</dbReference>
<dbReference type="STRING" id="235985.SAMN05414137_13345"/>
<keyword evidence="3 5" id="KW-0697">Rotamase</keyword>
<evidence type="ECO:0000256" key="6">
    <source>
        <dbReference type="SAM" id="SignalP"/>
    </source>
</evidence>
<dbReference type="GO" id="GO:0003755">
    <property type="term" value="F:peptidyl-prolyl cis-trans isomerase activity"/>
    <property type="evidence" value="ECO:0007669"/>
    <property type="project" value="UniProtKB-KW"/>
</dbReference>
<evidence type="ECO:0000256" key="2">
    <source>
        <dbReference type="ARBA" id="ARBA00013194"/>
    </source>
</evidence>
<feature type="signal peptide" evidence="6">
    <location>
        <begin position="1"/>
        <end position="19"/>
    </location>
</feature>
<dbReference type="PANTHER" id="PTHR45779">
    <property type="entry name" value="PEPTIDYLPROLYL ISOMERASE"/>
    <property type="match status" value="1"/>
</dbReference>
<evidence type="ECO:0000256" key="5">
    <source>
        <dbReference type="PROSITE-ProRule" id="PRU00277"/>
    </source>
</evidence>
<protein>
    <recommendedName>
        <fullName evidence="2 5">peptidylprolyl isomerase</fullName>
        <ecNumber evidence="2 5">5.2.1.8</ecNumber>
    </recommendedName>
</protein>
<evidence type="ECO:0000256" key="3">
    <source>
        <dbReference type="ARBA" id="ARBA00023110"/>
    </source>
</evidence>
<feature type="domain" description="PPIase FKBP-type" evidence="7">
    <location>
        <begin position="112"/>
        <end position="202"/>
    </location>
</feature>
<evidence type="ECO:0000313" key="8">
    <source>
        <dbReference type="EMBL" id="SEM54610.1"/>
    </source>
</evidence>
<evidence type="ECO:0000259" key="7">
    <source>
        <dbReference type="PROSITE" id="PS50059"/>
    </source>
</evidence>
<dbReference type="InterPro" id="IPR046357">
    <property type="entry name" value="PPIase_dom_sf"/>
</dbReference>
<dbReference type="SUPFAM" id="SSF54534">
    <property type="entry name" value="FKBP-like"/>
    <property type="match status" value="2"/>
</dbReference>
<dbReference type="Pfam" id="PF00254">
    <property type="entry name" value="FKBP_C"/>
    <property type="match status" value="2"/>
</dbReference>
<keyword evidence="9" id="KW-1185">Reference proteome</keyword>
<evidence type="ECO:0000256" key="4">
    <source>
        <dbReference type="ARBA" id="ARBA00023235"/>
    </source>
</evidence>